<accession>A0A3E1QDM6</accession>
<feature type="signal peptide" evidence="1">
    <location>
        <begin position="1"/>
        <end position="20"/>
    </location>
</feature>
<comment type="caution">
    <text evidence="2">The sequence shown here is derived from an EMBL/GenBank/DDBJ whole genome shotgun (WGS) entry which is preliminary data.</text>
</comment>
<dbReference type="InterPro" id="IPR025737">
    <property type="entry name" value="FApF"/>
</dbReference>
<dbReference type="PANTHER" id="PTHR41247:SF1">
    <property type="entry name" value="HTH-TYPE TRANSCRIPTIONAL REPRESSOR YCNK"/>
    <property type="match status" value="1"/>
</dbReference>
<organism evidence="2 3">
    <name type="scientific">Marixanthomonas ophiurae</name>
    <dbReference type="NCBI Taxonomy" id="387659"/>
    <lineage>
        <taxon>Bacteria</taxon>
        <taxon>Pseudomonadati</taxon>
        <taxon>Bacteroidota</taxon>
        <taxon>Flavobacteriia</taxon>
        <taxon>Flavobacteriales</taxon>
        <taxon>Flavobacteriaceae</taxon>
        <taxon>Marixanthomonas</taxon>
    </lineage>
</organism>
<proteinExistence type="predicted"/>
<feature type="chain" id="PRO_5017614541" evidence="1">
    <location>
        <begin position="21"/>
        <end position="472"/>
    </location>
</feature>
<keyword evidence="1" id="KW-0732">Signal</keyword>
<name>A0A3E1QDM6_9FLAO</name>
<dbReference type="Pfam" id="PF13557">
    <property type="entry name" value="Phenol_MetA_deg"/>
    <property type="match status" value="1"/>
</dbReference>
<dbReference type="Pfam" id="PF05573">
    <property type="entry name" value="NosL"/>
    <property type="match status" value="1"/>
</dbReference>
<dbReference type="OrthoDB" id="5450709at2"/>
<dbReference type="AlphaFoldDB" id="A0A3E1QDM6"/>
<keyword evidence="3" id="KW-1185">Reference proteome</keyword>
<evidence type="ECO:0000313" key="2">
    <source>
        <dbReference type="EMBL" id="RFN60258.1"/>
    </source>
</evidence>
<evidence type="ECO:0000256" key="1">
    <source>
        <dbReference type="SAM" id="SignalP"/>
    </source>
</evidence>
<sequence length="472" mass="53128">MKQYFVLLGILFSFFGSVQAQEKIDYGTTNCQLCNMVIKDNRFASQAIKQNNQTLYFDAIECLLNYLKANNEIDFKSMYVSDYANPEIFISVTTAFYLKSNIIKSPMGANLSAFSSKEKAERFKTLEKDALYTWQQLNRAFKDKAFGNITHDHHNHLRPDSHAPIGVMGDHLHHKGGLMVSLRYMGMMMDGNKMATDNIADVAIFQEYMVAPQEMSMQMYMLGVMYAPTNRLTLSAMQNLIKNDMDLTDQMTMNGMIMQHDFSTNSSGFGDLKLNALYGLFSHDINSLHLNTGISLPVGSIKERDDTPMMEDAKLPYAMQLGSGTFDVTAGATYKELYPFFSWGSQFLATFRTGKNTEEYRFGNHYQLNLWGAYRLFENVSLSGRALGTVISDIEGADPQLNPMMVTTADIENYGGEKIKLFGGVNVSFPQTSVFKNIRIAAEMGAPVYEGYNGIQMNENLSFVIGLKYSIL</sequence>
<dbReference type="RefSeq" id="WP_117159317.1">
    <property type="nucleotide sequence ID" value="NZ_QVID01000001.1"/>
</dbReference>
<protein>
    <submittedName>
        <fullName evidence="2">Uncharacterized protein</fullName>
    </submittedName>
</protein>
<evidence type="ECO:0000313" key="3">
    <source>
        <dbReference type="Proteomes" id="UP000261082"/>
    </source>
</evidence>
<dbReference type="EMBL" id="QVID01000001">
    <property type="protein sequence ID" value="RFN60258.1"/>
    <property type="molecule type" value="Genomic_DNA"/>
</dbReference>
<dbReference type="SUPFAM" id="SSF160387">
    <property type="entry name" value="NosL/MerB-like"/>
    <property type="match status" value="1"/>
</dbReference>
<dbReference type="PANTHER" id="PTHR41247">
    <property type="entry name" value="HTH-TYPE TRANSCRIPTIONAL REPRESSOR YCNK"/>
    <property type="match status" value="1"/>
</dbReference>
<gene>
    <name evidence="2" type="ORF">DZ858_09520</name>
</gene>
<reference evidence="2 3" key="1">
    <citation type="journal article" date="2007" name="Int. J. Syst. Evol. Microbiol.">
        <title>Marixanthomonas ophiurae gen. nov., sp. nov., a marine bacterium of the family Flavobacteriaceae isolated from a deep-sea brittle star.</title>
        <authorList>
            <person name="Romanenko L.A."/>
            <person name="Uchino M."/>
            <person name="Frolova G.M."/>
            <person name="Mikhailov V.V."/>
        </authorList>
    </citation>
    <scope>NUCLEOTIDE SEQUENCE [LARGE SCALE GENOMIC DNA]</scope>
    <source>
        <strain evidence="2 3">KMM 3046</strain>
    </source>
</reference>
<dbReference type="InterPro" id="IPR008719">
    <property type="entry name" value="N2O_reductase_NosL"/>
</dbReference>
<dbReference type="Proteomes" id="UP000261082">
    <property type="component" value="Unassembled WGS sequence"/>
</dbReference>